<evidence type="ECO:0000313" key="2">
    <source>
        <dbReference type="Proteomes" id="UP000077255"/>
    </source>
</evidence>
<dbReference type="GO" id="GO:0006355">
    <property type="term" value="P:regulation of DNA-templated transcription"/>
    <property type="evidence" value="ECO:0007669"/>
    <property type="project" value="InterPro"/>
</dbReference>
<name>A0A160N3S5_9GAMM</name>
<dbReference type="SUPFAM" id="SSF47598">
    <property type="entry name" value="Ribbon-helix-helix"/>
    <property type="match status" value="1"/>
</dbReference>
<dbReference type="InterPro" id="IPR010985">
    <property type="entry name" value="Ribbon_hlx_hlx"/>
</dbReference>
<evidence type="ECO:0000313" key="1">
    <source>
        <dbReference type="EMBL" id="AND70530.1"/>
    </source>
</evidence>
<dbReference type="KEGG" id="dtx:ATSB10_30760"/>
<keyword evidence="2" id="KW-1185">Reference proteome</keyword>
<accession>A0A160N3S5</accession>
<dbReference type="Proteomes" id="UP000077255">
    <property type="component" value="Chromosome"/>
</dbReference>
<dbReference type="AlphaFoldDB" id="A0A160N3S5"/>
<reference evidence="1 2" key="1">
    <citation type="submission" date="2016-02" db="EMBL/GenBank/DDBJ databases">
        <title>Complete genome sequencing and analysis of ATSB10, Dyella thiooxydans isolated from rhizosphere soil of sunflower (Helianthus annuus L.).</title>
        <authorList>
            <person name="Lee Y."/>
            <person name="Hwangbo K."/>
            <person name="Chung H."/>
            <person name="Yoo J."/>
            <person name="Kim K.Y."/>
            <person name="Sa T.M."/>
            <person name="Um Y."/>
            <person name="Madhaiyan M."/>
        </authorList>
    </citation>
    <scope>NUCLEOTIDE SEQUENCE [LARGE SCALE GENOMIC DNA]</scope>
    <source>
        <strain evidence="1 2">ATSB10</strain>
    </source>
</reference>
<organism evidence="1 2">
    <name type="scientific">Dyella thiooxydans</name>
    <dbReference type="NCBI Taxonomy" id="445710"/>
    <lineage>
        <taxon>Bacteria</taxon>
        <taxon>Pseudomonadati</taxon>
        <taxon>Pseudomonadota</taxon>
        <taxon>Gammaproteobacteria</taxon>
        <taxon>Lysobacterales</taxon>
        <taxon>Rhodanobacteraceae</taxon>
        <taxon>Dyella</taxon>
    </lineage>
</organism>
<dbReference type="PATRIC" id="fig|445710.3.peg.3076"/>
<gene>
    <name evidence="1" type="ORF">ATSB10_30760</name>
</gene>
<dbReference type="RefSeq" id="WP_063673552.1">
    <property type="nucleotide sequence ID" value="NZ_CP014841.1"/>
</dbReference>
<dbReference type="OrthoDB" id="5966436at2"/>
<proteinExistence type="predicted"/>
<protein>
    <submittedName>
        <fullName evidence="1">Uncharacterized protein</fullName>
    </submittedName>
</protein>
<dbReference type="EMBL" id="CP014841">
    <property type="protein sequence ID" value="AND70530.1"/>
    <property type="molecule type" value="Genomic_DNA"/>
</dbReference>
<dbReference type="STRING" id="445710.ATSB10_30760"/>
<sequence>MPDLVVRHIDNVMAERIKALAKSRHWSINDVVLHALRHGLGMSDGGVAFSENLIDADAVVLSGHWDAAERAAFHEAVQALSVAPASQLVGIAASPFGDEEHGPVQRDVE</sequence>